<dbReference type="InterPro" id="IPR003838">
    <property type="entry name" value="ABC3_permease_C"/>
</dbReference>
<dbReference type="GO" id="GO:0005886">
    <property type="term" value="C:plasma membrane"/>
    <property type="evidence" value="ECO:0007669"/>
    <property type="project" value="UniProtKB-SubCell"/>
</dbReference>
<keyword evidence="3 6" id="KW-0812">Transmembrane</keyword>
<reference evidence="8 9" key="1">
    <citation type="submission" date="2019-06" db="EMBL/GenBank/DDBJ databases">
        <title>Description of Kitasatospora acidophila sp. nov. isolated from pine grove soil, and reclassification of Streptomyces novaecaesareae to Kitasatospora novaeceasareae comb. nov.</title>
        <authorList>
            <person name="Kim M.J."/>
        </authorList>
    </citation>
    <scope>NUCLEOTIDE SEQUENCE [LARGE SCALE GENOMIC DNA]</scope>
    <source>
        <strain evidence="8 9">MMS16-CNU292</strain>
    </source>
</reference>
<proteinExistence type="predicted"/>
<feature type="transmembrane region" description="Helical" evidence="6">
    <location>
        <begin position="734"/>
        <end position="757"/>
    </location>
</feature>
<keyword evidence="2" id="KW-1003">Cell membrane</keyword>
<comment type="subcellular location">
    <subcellularLocation>
        <location evidence="1">Cell membrane</location>
        <topology evidence="1">Multi-pass membrane protein</topology>
    </subcellularLocation>
</comment>
<feature type="transmembrane region" description="Helical" evidence="6">
    <location>
        <begin position="702"/>
        <end position="722"/>
    </location>
</feature>
<protein>
    <submittedName>
        <fullName evidence="8">FtsX-like permease family protein</fullName>
    </submittedName>
</protein>
<evidence type="ECO:0000256" key="1">
    <source>
        <dbReference type="ARBA" id="ARBA00004651"/>
    </source>
</evidence>
<evidence type="ECO:0000313" key="9">
    <source>
        <dbReference type="Proteomes" id="UP000319103"/>
    </source>
</evidence>
<dbReference type="RefSeq" id="WP_141632007.1">
    <property type="nucleotide sequence ID" value="NZ_VIGB01000003.1"/>
</dbReference>
<keyword evidence="5 6" id="KW-0472">Membrane</keyword>
<organism evidence="8 9">
    <name type="scientific">Kitasatospora acidiphila</name>
    <dbReference type="NCBI Taxonomy" id="2567942"/>
    <lineage>
        <taxon>Bacteria</taxon>
        <taxon>Bacillati</taxon>
        <taxon>Actinomycetota</taxon>
        <taxon>Actinomycetes</taxon>
        <taxon>Kitasatosporales</taxon>
        <taxon>Streptomycetaceae</taxon>
        <taxon>Kitasatospora</taxon>
    </lineage>
</organism>
<gene>
    <name evidence="8" type="ORF">E6W39_02250</name>
</gene>
<keyword evidence="9" id="KW-1185">Reference proteome</keyword>
<feature type="transmembrane region" description="Helical" evidence="6">
    <location>
        <begin position="339"/>
        <end position="355"/>
    </location>
</feature>
<evidence type="ECO:0000256" key="4">
    <source>
        <dbReference type="ARBA" id="ARBA00022989"/>
    </source>
</evidence>
<evidence type="ECO:0000256" key="2">
    <source>
        <dbReference type="ARBA" id="ARBA00022475"/>
    </source>
</evidence>
<sequence>MTNTARSASWPTQLLLGVRMALAGGRDCRLRTLLTAVGVGLGVTALLLAASMPAVRAHRDDRLRAQSGALISAPHADRSDHSLLMTDISTSFHGRQVLGRAVHPEGPAAPVPPGLTSYPAPGTMAVSPALAELLRSPSGKLLRDRLPEPITGTVGQAGLVGPGDYAFFLGSDQLTDSAEGVVRLDHFADKLPPKPTDPLLVLLTVAGVVILLCPVAVFLAAAVRFGGEARDRRLAALRLAGADRATTARIATGESLLGALFGLVVGAGCYLMTRQLIERFTVAGLSVFRSDLYPQPVLAAAALLAVPVLAVLVTLLTMRRIAAEPLGVVRGARTRPRRVWWRLALPATGVALLVGERDQLAVGYSTQGIAIVVIGLLLLLVGTTLLLPPLLDWAGRALRRVDGPPAWQLALARVRFSPETATRPVTGIVVTVAGAIALQTLLGAMATARATMDTGYTDRSLISAHFSPGSGARATEYANRVHGTAGVADALGYTEFYGTSGVQGVPVWVADCETLRRFAPITDCADGDVFTARGAVGPATVGALSVLDSATPWQPPAPRGEVSMLNVPDQPPGPPARTGLLATPGAVPADLLRAKRATLAIHTVPGQADADELVRTAVARLDRQAAVYRPTDPLPDQGFLSIRRALTAGTAAILALIGAGMLVGLLEQLREQRRTLAVLTAFGTRRRTLACSLLWQSGVPVLIGLALATVSGIGLAAALLYLERLRPVVAWQDVLVLTGVGAAAVLATTLLSLPALWRRTNGGGLRHE</sequence>
<comment type="caution">
    <text evidence="8">The sequence shown here is derived from an EMBL/GenBank/DDBJ whole genome shotgun (WGS) entry which is preliminary data.</text>
</comment>
<name>A0A540VWY0_9ACTN</name>
<feature type="transmembrane region" description="Helical" evidence="6">
    <location>
        <begin position="645"/>
        <end position="666"/>
    </location>
</feature>
<keyword evidence="4 6" id="KW-1133">Transmembrane helix</keyword>
<dbReference type="EMBL" id="VIGB01000003">
    <property type="protein sequence ID" value="TQF01273.1"/>
    <property type="molecule type" value="Genomic_DNA"/>
</dbReference>
<feature type="transmembrane region" description="Helical" evidence="6">
    <location>
        <begin position="256"/>
        <end position="277"/>
    </location>
</feature>
<evidence type="ECO:0000256" key="5">
    <source>
        <dbReference type="ARBA" id="ARBA00023136"/>
    </source>
</evidence>
<evidence type="ECO:0000313" key="8">
    <source>
        <dbReference type="EMBL" id="TQF01273.1"/>
    </source>
</evidence>
<feature type="transmembrane region" description="Helical" evidence="6">
    <location>
        <begin position="33"/>
        <end position="55"/>
    </location>
</feature>
<dbReference type="Pfam" id="PF02687">
    <property type="entry name" value="FtsX"/>
    <property type="match status" value="2"/>
</dbReference>
<dbReference type="AlphaFoldDB" id="A0A540VWY0"/>
<dbReference type="Proteomes" id="UP000319103">
    <property type="component" value="Unassembled WGS sequence"/>
</dbReference>
<feature type="transmembrane region" description="Helical" evidence="6">
    <location>
        <begin position="199"/>
        <end position="223"/>
    </location>
</feature>
<evidence type="ECO:0000256" key="3">
    <source>
        <dbReference type="ARBA" id="ARBA00022692"/>
    </source>
</evidence>
<evidence type="ECO:0000256" key="6">
    <source>
        <dbReference type="SAM" id="Phobius"/>
    </source>
</evidence>
<evidence type="ECO:0000259" key="7">
    <source>
        <dbReference type="Pfam" id="PF02687"/>
    </source>
</evidence>
<feature type="domain" description="ABC3 transporter permease C-terminal" evidence="7">
    <location>
        <begin position="652"/>
        <end position="753"/>
    </location>
</feature>
<feature type="transmembrane region" description="Helical" evidence="6">
    <location>
        <begin position="367"/>
        <end position="391"/>
    </location>
</feature>
<accession>A0A540VWY0</accession>
<feature type="domain" description="ABC3 transporter permease C-terminal" evidence="7">
    <location>
        <begin position="209"/>
        <end position="323"/>
    </location>
</feature>
<dbReference type="OrthoDB" id="3654456at2"/>
<feature type="transmembrane region" description="Helical" evidence="6">
    <location>
        <begin position="297"/>
        <end position="318"/>
    </location>
</feature>